<evidence type="ECO:0000313" key="4">
    <source>
        <dbReference type="EMBL" id="ARU20064.1"/>
    </source>
</evidence>
<dbReference type="Pfam" id="PF26337">
    <property type="entry name" value="Gtf3_C"/>
    <property type="match status" value="1"/>
</dbReference>
<dbReference type="InterPro" id="IPR058592">
    <property type="entry name" value="Gtf3_C"/>
</dbReference>
<sequence>MNVYITKTYGLEGTAAEAQSLVVKEAKKIGIEEIRIPYLLDESEKREEMSKRIDGVLTGVNPGDTVIYQSPTWNDPNFDIFFMNKLFGIGDLNIIIFIHDIRPMMFQVEKVNLPAYIQLFDAANSLIVPSENMGQYLREKGVNTPMTVQHLWDSDMQIDFQNDPDFKREINFVGDDTNFLISKHFPSGKDAVLNLYSNGFLDEYDLLHELHKGGFGLIWTEETYWREYMKYNTSFKTSTYLRAGIPVIIHKSSSCRKLIEDRHWGIAVDSLEEAVDVVNAMTVEEYGKYVEAIKSGKFQLENGYFTKKALVDSIFKLFIY</sequence>
<reference evidence="4 5" key="1">
    <citation type="submission" date="2017-04" db="EMBL/GenBank/DDBJ databases">
        <title>Complete genome sequence of Lactobacillus salivarius ZLS006, a probiotic strain isolated from healthy piglet.</title>
        <authorList>
            <person name="Zhang D."/>
        </authorList>
    </citation>
    <scope>NUCLEOTIDE SEQUENCE [LARGE SCALE GENOMIC DNA]</scope>
    <source>
        <strain evidence="4 5">ZLS006</strain>
    </source>
</reference>
<name>A0A1Y0FA18_9LACO</name>
<dbReference type="EMBL" id="CP020858">
    <property type="protein sequence ID" value="ARU20064.1"/>
    <property type="molecule type" value="Genomic_DNA"/>
</dbReference>
<accession>A0A1Y0FA18</accession>
<proteinExistence type="predicted"/>
<evidence type="ECO:0000313" key="5">
    <source>
        <dbReference type="Proteomes" id="UP000195378"/>
    </source>
</evidence>
<dbReference type="RefSeq" id="WP_087448987.1">
    <property type="nucleotide sequence ID" value="NZ_CP020858.1"/>
</dbReference>
<organism evidence="4 5">
    <name type="scientific">Ligilactobacillus salivarius</name>
    <dbReference type="NCBI Taxonomy" id="1624"/>
    <lineage>
        <taxon>Bacteria</taxon>
        <taxon>Bacillati</taxon>
        <taxon>Bacillota</taxon>
        <taxon>Bacilli</taxon>
        <taxon>Lactobacillales</taxon>
        <taxon>Lactobacillaceae</taxon>
        <taxon>Ligilactobacillus</taxon>
    </lineage>
</organism>
<dbReference type="Pfam" id="PF26334">
    <property type="entry name" value="Gtf3_N"/>
    <property type="match status" value="1"/>
</dbReference>
<evidence type="ECO:0000259" key="2">
    <source>
        <dbReference type="Pfam" id="PF26334"/>
    </source>
</evidence>
<feature type="domain" description="Glucosyltransferase 3-like C-terminal" evidence="3">
    <location>
        <begin position="194"/>
        <end position="312"/>
    </location>
</feature>
<dbReference type="Gene3D" id="3.40.50.2000">
    <property type="entry name" value="Glycogen Phosphorylase B"/>
    <property type="match status" value="2"/>
</dbReference>
<dbReference type="AlphaFoldDB" id="A0A1Y0FA18"/>
<feature type="domain" description="Glucosyltransferase 3-like N-terminal" evidence="2">
    <location>
        <begin position="2"/>
        <end position="151"/>
    </location>
</feature>
<evidence type="ECO:0000256" key="1">
    <source>
        <dbReference type="ARBA" id="ARBA00022679"/>
    </source>
</evidence>
<dbReference type="Proteomes" id="UP000195378">
    <property type="component" value="Chromosome"/>
</dbReference>
<gene>
    <name evidence="4" type="ORF">B7R82_09030</name>
</gene>
<evidence type="ECO:0000259" key="3">
    <source>
        <dbReference type="Pfam" id="PF26337"/>
    </source>
</evidence>
<dbReference type="InterPro" id="IPR058591">
    <property type="entry name" value="Gtf3_N"/>
</dbReference>
<dbReference type="PIRSF" id="PIRSF007023">
    <property type="entry name" value="UDP-Galf_transf"/>
    <property type="match status" value="1"/>
</dbReference>
<protein>
    <submittedName>
        <fullName evidence="4">Nucleotide sugar synthetase</fullName>
    </submittedName>
</protein>
<keyword evidence="1" id="KW-0808">Transferase</keyword>